<evidence type="ECO:0000256" key="2">
    <source>
        <dbReference type="ARBA" id="ARBA00022723"/>
    </source>
</evidence>
<sequence length="154" mass="16602">MALTLKLNGETHTVDAEPGTPLLWVIRDELKLTGTKFGCGVASCGACTVHLNGEPVRSCQTYIEDVEDAEITTIEAVGDDKIGAAIQQAWIELDVVQCGYCQSGQVMSAVGLLSENPKPSVEEIDEYMHGNACRCATYQRIRAGIQRASEILEA</sequence>
<evidence type="ECO:0000256" key="3">
    <source>
        <dbReference type="ARBA" id="ARBA00023002"/>
    </source>
</evidence>
<dbReference type="FunFam" id="3.10.20.30:FF:000020">
    <property type="entry name" value="Xanthine dehydrogenase iron-sulfur subunit"/>
    <property type="match status" value="1"/>
</dbReference>
<dbReference type="CDD" id="cd00207">
    <property type="entry name" value="fer2"/>
    <property type="match status" value="1"/>
</dbReference>
<dbReference type="InterPro" id="IPR006058">
    <property type="entry name" value="2Fe2S_fd_BS"/>
</dbReference>
<dbReference type="Gene3D" id="1.10.150.120">
    <property type="entry name" value="[2Fe-2S]-binding domain"/>
    <property type="match status" value="1"/>
</dbReference>
<dbReference type="GO" id="GO:0051537">
    <property type="term" value="F:2 iron, 2 sulfur cluster binding"/>
    <property type="evidence" value="ECO:0007669"/>
    <property type="project" value="UniProtKB-KW"/>
</dbReference>
<evidence type="ECO:0000259" key="6">
    <source>
        <dbReference type="PROSITE" id="PS51085"/>
    </source>
</evidence>
<dbReference type="AlphaFoldDB" id="A0A0P1EP21"/>
<dbReference type="Pfam" id="PF01799">
    <property type="entry name" value="Fer2_2"/>
    <property type="match status" value="1"/>
</dbReference>
<accession>A0A0P1EP21</accession>
<dbReference type="Proteomes" id="UP000050786">
    <property type="component" value="Unassembled WGS sequence"/>
</dbReference>
<dbReference type="InterPro" id="IPR051452">
    <property type="entry name" value="Diverse_Oxidoreductases"/>
</dbReference>
<evidence type="ECO:0000313" key="8">
    <source>
        <dbReference type="Proteomes" id="UP000050786"/>
    </source>
</evidence>
<dbReference type="PROSITE" id="PS51085">
    <property type="entry name" value="2FE2S_FER_2"/>
    <property type="match status" value="1"/>
</dbReference>
<dbReference type="SUPFAM" id="SSF47741">
    <property type="entry name" value="CO dehydrogenase ISP C-domain like"/>
    <property type="match status" value="1"/>
</dbReference>
<dbReference type="GO" id="GO:0047121">
    <property type="term" value="F:isoquinoline 1-oxidoreductase activity"/>
    <property type="evidence" value="ECO:0007669"/>
    <property type="project" value="UniProtKB-EC"/>
</dbReference>
<keyword evidence="3 7" id="KW-0560">Oxidoreductase</keyword>
<evidence type="ECO:0000256" key="1">
    <source>
        <dbReference type="ARBA" id="ARBA00022714"/>
    </source>
</evidence>
<dbReference type="Gene3D" id="3.10.20.30">
    <property type="match status" value="1"/>
</dbReference>
<organism evidence="7 8">
    <name type="scientific">Ruegeria atlantica</name>
    <dbReference type="NCBI Taxonomy" id="81569"/>
    <lineage>
        <taxon>Bacteria</taxon>
        <taxon>Pseudomonadati</taxon>
        <taxon>Pseudomonadota</taxon>
        <taxon>Alphaproteobacteria</taxon>
        <taxon>Rhodobacterales</taxon>
        <taxon>Roseobacteraceae</taxon>
        <taxon>Ruegeria</taxon>
    </lineage>
</organism>
<dbReference type="InterPro" id="IPR012675">
    <property type="entry name" value="Beta-grasp_dom_sf"/>
</dbReference>
<evidence type="ECO:0000313" key="7">
    <source>
        <dbReference type="EMBL" id="CUH44133.1"/>
    </source>
</evidence>
<dbReference type="InterPro" id="IPR036884">
    <property type="entry name" value="2Fe-2S-bd_dom_sf"/>
</dbReference>
<dbReference type="Pfam" id="PF00111">
    <property type="entry name" value="Fer2"/>
    <property type="match status" value="1"/>
</dbReference>
<keyword evidence="4" id="KW-0408">Iron</keyword>
<name>A0A0P1EP21_9RHOB</name>
<dbReference type="EMBL" id="CYPS01000043">
    <property type="protein sequence ID" value="CUH44133.1"/>
    <property type="molecule type" value="Genomic_DNA"/>
</dbReference>
<dbReference type="EC" id="1.3.99.16" evidence="7"/>
<gene>
    <name evidence="7" type="primary">iorA_1</name>
    <name evidence="7" type="ORF">RUM4293_03030</name>
</gene>
<dbReference type="PANTHER" id="PTHR44379:SF2">
    <property type="entry name" value="BLR6218 PROTEIN"/>
    <property type="match status" value="1"/>
</dbReference>
<keyword evidence="5" id="KW-0411">Iron-sulfur</keyword>
<dbReference type="RefSeq" id="WP_058274091.1">
    <property type="nucleotide sequence ID" value="NZ_CYPS01000043.1"/>
</dbReference>
<proteinExistence type="predicted"/>
<keyword evidence="8" id="KW-1185">Reference proteome</keyword>
<dbReference type="SUPFAM" id="SSF54292">
    <property type="entry name" value="2Fe-2S ferredoxin-like"/>
    <property type="match status" value="1"/>
</dbReference>
<evidence type="ECO:0000256" key="5">
    <source>
        <dbReference type="ARBA" id="ARBA00023014"/>
    </source>
</evidence>
<keyword evidence="1" id="KW-0001">2Fe-2S</keyword>
<evidence type="ECO:0000256" key="4">
    <source>
        <dbReference type="ARBA" id="ARBA00023004"/>
    </source>
</evidence>
<dbReference type="PANTHER" id="PTHR44379">
    <property type="entry name" value="OXIDOREDUCTASE WITH IRON-SULFUR SUBUNIT"/>
    <property type="match status" value="1"/>
</dbReference>
<dbReference type="InterPro" id="IPR036010">
    <property type="entry name" value="2Fe-2S_ferredoxin-like_sf"/>
</dbReference>
<keyword evidence="2" id="KW-0479">Metal-binding</keyword>
<protein>
    <submittedName>
        <fullName evidence="7">Isoquinoline 1-oxidoreductase subunit alpha</fullName>
        <ecNumber evidence="7">1.3.99.16</ecNumber>
    </submittedName>
</protein>
<dbReference type="GO" id="GO:0046872">
    <property type="term" value="F:metal ion binding"/>
    <property type="evidence" value="ECO:0007669"/>
    <property type="project" value="UniProtKB-KW"/>
</dbReference>
<dbReference type="PROSITE" id="PS00197">
    <property type="entry name" value="2FE2S_FER_1"/>
    <property type="match status" value="1"/>
</dbReference>
<dbReference type="InterPro" id="IPR002888">
    <property type="entry name" value="2Fe-2S-bd"/>
</dbReference>
<dbReference type="InterPro" id="IPR001041">
    <property type="entry name" value="2Fe-2S_ferredoxin-type"/>
</dbReference>
<reference evidence="8" key="1">
    <citation type="submission" date="2015-09" db="EMBL/GenBank/DDBJ databases">
        <authorList>
            <person name="Rodrigo-Torres L."/>
            <person name="Arahal D.R."/>
        </authorList>
    </citation>
    <scope>NUCLEOTIDE SEQUENCE [LARGE SCALE GENOMIC DNA]</scope>
    <source>
        <strain evidence="8">CECT 4293</strain>
    </source>
</reference>
<feature type="domain" description="2Fe-2S ferredoxin-type" evidence="6">
    <location>
        <begin position="1"/>
        <end position="77"/>
    </location>
</feature>